<feature type="region of interest" description="Disordered" evidence="1">
    <location>
        <begin position="41"/>
        <end position="72"/>
    </location>
</feature>
<evidence type="ECO:0000256" key="1">
    <source>
        <dbReference type="SAM" id="MobiDB-lite"/>
    </source>
</evidence>
<protein>
    <submittedName>
        <fullName evidence="2">Uncharacterized protein</fullName>
    </submittedName>
</protein>
<name>A0A0V0R9G8_PSEPJ</name>
<feature type="region of interest" description="Disordered" evidence="1">
    <location>
        <begin position="230"/>
        <end position="277"/>
    </location>
</feature>
<gene>
    <name evidence="2" type="ORF">PPERSA_05199</name>
</gene>
<feature type="compositionally biased region" description="Basic and acidic residues" evidence="1">
    <location>
        <begin position="172"/>
        <end position="195"/>
    </location>
</feature>
<feature type="compositionally biased region" description="Low complexity" evidence="1">
    <location>
        <begin position="45"/>
        <end position="58"/>
    </location>
</feature>
<evidence type="ECO:0000313" key="3">
    <source>
        <dbReference type="Proteomes" id="UP000054937"/>
    </source>
</evidence>
<feature type="compositionally biased region" description="Low complexity" evidence="1">
    <location>
        <begin position="155"/>
        <end position="171"/>
    </location>
</feature>
<feature type="region of interest" description="Disordered" evidence="1">
    <location>
        <begin position="154"/>
        <end position="201"/>
    </location>
</feature>
<feature type="compositionally biased region" description="Basic and acidic residues" evidence="1">
    <location>
        <begin position="239"/>
        <end position="277"/>
    </location>
</feature>
<comment type="caution">
    <text evidence="2">The sequence shown here is derived from an EMBL/GenBank/DDBJ whole genome shotgun (WGS) entry which is preliminary data.</text>
</comment>
<proteinExistence type="predicted"/>
<sequence>MFFRYNPFNDPFFHSPMRMSKAFDSMFNDFFHQPRYYRPKYYSTQQQQQQQQNSQQNQPEKAENTQQNQQSVQEIENAYKKYEKEYQEQVQQYNEAKRKMWEQEQILREKYDKKQQEYYKLNPMRADPFDAFFWHRDPFFDTWPFARQYIEEPYENQPKNLENNEQQQQTIEQKEDQREKPEFTQKYYRKSERTHSYLNDEGQRVVTSHLVENKNGEEVHKLVEKIFDKDNNLMSQKTIDGEKAIEDYQKGQQSKIKENQEQQKIENQENPENKEKA</sequence>
<accession>A0A0V0R9G8</accession>
<dbReference type="Proteomes" id="UP000054937">
    <property type="component" value="Unassembled WGS sequence"/>
</dbReference>
<keyword evidence="3" id="KW-1185">Reference proteome</keyword>
<dbReference type="EMBL" id="LDAU01000007">
    <property type="protein sequence ID" value="KRX11090.1"/>
    <property type="molecule type" value="Genomic_DNA"/>
</dbReference>
<organism evidence="2 3">
    <name type="scientific">Pseudocohnilembus persalinus</name>
    <name type="common">Ciliate</name>
    <dbReference type="NCBI Taxonomy" id="266149"/>
    <lineage>
        <taxon>Eukaryota</taxon>
        <taxon>Sar</taxon>
        <taxon>Alveolata</taxon>
        <taxon>Ciliophora</taxon>
        <taxon>Intramacronucleata</taxon>
        <taxon>Oligohymenophorea</taxon>
        <taxon>Scuticociliatia</taxon>
        <taxon>Philasterida</taxon>
        <taxon>Pseudocohnilembidae</taxon>
        <taxon>Pseudocohnilembus</taxon>
    </lineage>
</organism>
<dbReference type="AlphaFoldDB" id="A0A0V0R9G8"/>
<evidence type="ECO:0000313" key="2">
    <source>
        <dbReference type="EMBL" id="KRX11090.1"/>
    </source>
</evidence>
<reference evidence="2 3" key="1">
    <citation type="journal article" date="2015" name="Sci. Rep.">
        <title>Genome of the facultative scuticociliatosis pathogen Pseudocohnilembus persalinus provides insight into its virulence through horizontal gene transfer.</title>
        <authorList>
            <person name="Xiong J."/>
            <person name="Wang G."/>
            <person name="Cheng J."/>
            <person name="Tian M."/>
            <person name="Pan X."/>
            <person name="Warren A."/>
            <person name="Jiang C."/>
            <person name="Yuan D."/>
            <person name="Miao W."/>
        </authorList>
    </citation>
    <scope>NUCLEOTIDE SEQUENCE [LARGE SCALE GENOMIC DNA]</scope>
    <source>
        <strain evidence="2">36N120E</strain>
    </source>
</reference>
<dbReference type="InParanoid" id="A0A0V0R9G8"/>